<dbReference type="RefSeq" id="WP_067517673.1">
    <property type="nucleotide sequence ID" value="NZ_JABELX010000003.1"/>
</dbReference>
<dbReference type="EMBL" id="JABELX010000003">
    <property type="protein sequence ID" value="NNH69812.1"/>
    <property type="molecule type" value="Genomic_DNA"/>
</dbReference>
<dbReference type="InterPro" id="IPR020835">
    <property type="entry name" value="Catalase_sf"/>
</dbReference>
<name>A0A849BT66_9NOCA</name>
<organism evidence="1 2">
    <name type="scientific">Nocardia uniformis</name>
    <dbReference type="NCBI Taxonomy" id="53432"/>
    <lineage>
        <taxon>Bacteria</taxon>
        <taxon>Bacillati</taxon>
        <taxon>Actinomycetota</taxon>
        <taxon>Actinomycetes</taxon>
        <taxon>Mycobacteriales</taxon>
        <taxon>Nocardiaceae</taxon>
        <taxon>Nocardia</taxon>
    </lineage>
</organism>
<protein>
    <submittedName>
        <fullName evidence="1">Phosphodiesterase</fullName>
    </submittedName>
</protein>
<comment type="caution">
    <text evidence="1">The sequence shown here is derived from an EMBL/GenBank/DDBJ whole genome shotgun (WGS) entry which is preliminary data.</text>
</comment>
<evidence type="ECO:0000313" key="2">
    <source>
        <dbReference type="Proteomes" id="UP000586827"/>
    </source>
</evidence>
<accession>A0A849BT66</accession>
<proteinExistence type="predicted"/>
<gene>
    <name evidence="1" type="ORF">HLB23_08020</name>
</gene>
<evidence type="ECO:0000313" key="1">
    <source>
        <dbReference type="EMBL" id="NNH69812.1"/>
    </source>
</evidence>
<dbReference type="Proteomes" id="UP000586827">
    <property type="component" value="Unassembled WGS sequence"/>
</dbReference>
<keyword evidence="2" id="KW-1185">Reference proteome</keyword>
<dbReference type="SUPFAM" id="SSF56634">
    <property type="entry name" value="Heme-dependent catalase-like"/>
    <property type="match status" value="1"/>
</dbReference>
<sequence>MAIPDRVVGEIFAAGAWVRRNRVFHPTGMSLTGALYAVDGGYKQLLGSADRPVLARVSKGIGLPAGVPDVLGLAVRVLDRRNRPWDLALATTGTGPWSRFLLQPAQGWESARYGSLMAYRFEGGPAEWIFAEPDAGQPETPSLAALSAYLKGHRIGFILQARTRGGATRTLAEITIAEPEIGEQAAPGFFDPVRNLPPEVELLPRPVAAVREWAYAGSRRGRGEPDAVAERGIAAFQGMTEEP</sequence>
<dbReference type="GO" id="GO:0020037">
    <property type="term" value="F:heme binding"/>
    <property type="evidence" value="ECO:0007669"/>
    <property type="project" value="InterPro"/>
</dbReference>
<dbReference type="AlphaFoldDB" id="A0A849BT66"/>
<reference evidence="1 2" key="1">
    <citation type="submission" date="2020-05" db="EMBL/GenBank/DDBJ databases">
        <title>MicrobeNet Type strains.</title>
        <authorList>
            <person name="Nicholson A.C."/>
        </authorList>
    </citation>
    <scope>NUCLEOTIDE SEQUENCE [LARGE SCALE GENOMIC DNA]</scope>
    <source>
        <strain evidence="1 2">JCM 3224</strain>
    </source>
</reference>